<keyword evidence="4" id="KW-1185">Reference proteome</keyword>
<reference evidence="3" key="1">
    <citation type="journal article" date="2022" name="Int. J. Mol. Sci.">
        <title>Draft Genome of Tanacetum Coccineum: Genomic Comparison of Closely Related Tanacetum-Family Plants.</title>
        <authorList>
            <person name="Yamashiro T."/>
            <person name="Shiraishi A."/>
            <person name="Nakayama K."/>
            <person name="Satake H."/>
        </authorList>
    </citation>
    <scope>NUCLEOTIDE SEQUENCE</scope>
</reference>
<evidence type="ECO:0000259" key="2">
    <source>
        <dbReference type="PROSITE" id="PS51502"/>
    </source>
</evidence>
<name>A0ABQ5ELW5_9ASTR</name>
<evidence type="ECO:0000313" key="4">
    <source>
        <dbReference type="Proteomes" id="UP001151760"/>
    </source>
</evidence>
<dbReference type="SUPFAM" id="SSF54909">
    <property type="entry name" value="Dimeric alpha+beta barrel"/>
    <property type="match status" value="1"/>
</dbReference>
<dbReference type="Proteomes" id="UP001151760">
    <property type="component" value="Unassembled WGS sequence"/>
</dbReference>
<sequence>MGDIGIWQVGSWEKLVLKNSKVNYLNVVSISQGRDVSTANLHQGFTHMSESILETMDDVETYSAYPAYLQFADHVMTLTDAILVLDYKPTLVHM</sequence>
<dbReference type="EMBL" id="BQNB010016448">
    <property type="protein sequence ID" value="GJT51921.1"/>
    <property type="molecule type" value="Genomic_DNA"/>
</dbReference>
<protein>
    <submittedName>
        <fullName evidence="3">Stress-response A/B barrel domain-containing protein HS1</fullName>
    </submittedName>
</protein>
<dbReference type="InterPro" id="IPR013097">
    <property type="entry name" value="Dabb"/>
</dbReference>
<gene>
    <name evidence="3" type="ORF">Tco_0978078</name>
</gene>
<dbReference type="Gene3D" id="3.30.70.100">
    <property type="match status" value="1"/>
</dbReference>
<dbReference type="InterPro" id="IPR011008">
    <property type="entry name" value="Dimeric_a/b-barrel"/>
</dbReference>
<comment type="subunit">
    <text evidence="1">Homodimer.</text>
</comment>
<dbReference type="Pfam" id="PF07876">
    <property type="entry name" value="Dabb"/>
    <property type="match status" value="1"/>
</dbReference>
<reference evidence="3" key="2">
    <citation type="submission" date="2022-01" db="EMBL/GenBank/DDBJ databases">
        <authorList>
            <person name="Yamashiro T."/>
            <person name="Shiraishi A."/>
            <person name="Satake H."/>
            <person name="Nakayama K."/>
        </authorList>
    </citation>
    <scope>NUCLEOTIDE SEQUENCE</scope>
</reference>
<feature type="domain" description="Stress-response A/B barrel" evidence="2">
    <location>
        <begin position="1"/>
        <end position="87"/>
    </location>
</feature>
<dbReference type="InterPro" id="IPR044662">
    <property type="entry name" value="HS1/DABB1-like"/>
</dbReference>
<accession>A0ABQ5ELW5</accession>
<dbReference type="PROSITE" id="PS51502">
    <property type="entry name" value="S_R_A_B_BARREL"/>
    <property type="match status" value="1"/>
</dbReference>
<dbReference type="PANTHER" id="PTHR33178:SF10">
    <property type="entry name" value="STRESS-RESPONSE A_B BARREL DOMAIN-CONTAINING PROTEIN"/>
    <property type="match status" value="1"/>
</dbReference>
<evidence type="ECO:0000313" key="3">
    <source>
        <dbReference type="EMBL" id="GJT51921.1"/>
    </source>
</evidence>
<organism evidence="3 4">
    <name type="scientific">Tanacetum coccineum</name>
    <dbReference type="NCBI Taxonomy" id="301880"/>
    <lineage>
        <taxon>Eukaryota</taxon>
        <taxon>Viridiplantae</taxon>
        <taxon>Streptophyta</taxon>
        <taxon>Embryophyta</taxon>
        <taxon>Tracheophyta</taxon>
        <taxon>Spermatophyta</taxon>
        <taxon>Magnoliopsida</taxon>
        <taxon>eudicotyledons</taxon>
        <taxon>Gunneridae</taxon>
        <taxon>Pentapetalae</taxon>
        <taxon>asterids</taxon>
        <taxon>campanulids</taxon>
        <taxon>Asterales</taxon>
        <taxon>Asteraceae</taxon>
        <taxon>Asteroideae</taxon>
        <taxon>Anthemideae</taxon>
        <taxon>Anthemidinae</taxon>
        <taxon>Tanacetum</taxon>
    </lineage>
</organism>
<evidence type="ECO:0000256" key="1">
    <source>
        <dbReference type="ARBA" id="ARBA00011738"/>
    </source>
</evidence>
<comment type="caution">
    <text evidence="3">The sequence shown here is derived from an EMBL/GenBank/DDBJ whole genome shotgun (WGS) entry which is preliminary data.</text>
</comment>
<dbReference type="PANTHER" id="PTHR33178">
    <property type="match status" value="1"/>
</dbReference>
<proteinExistence type="predicted"/>